<evidence type="ECO:0000256" key="1">
    <source>
        <dbReference type="SAM" id="MobiDB-lite"/>
    </source>
</evidence>
<dbReference type="EMBL" id="JAACNH010000003">
    <property type="protein sequence ID" value="KAG8447165.1"/>
    <property type="molecule type" value="Genomic_DNA"/>
</dbReference>
<accession>A0A8T2JPD6</accession>
<organism evidence="2 3">
    <name type="scientific">Hymenochirus boettgeri</name>
    <name type="common">Congo dwarf clawed frog</name>
    <dbReference type="NCBI Taxonomy" id="247094"/>
    <lineage>
        <taxon>Eukaryota</taxon>
        <taxon>Metazoa</taxon>
        <taxon>Chordata</taxon>
        <taxon>Craniata</taxon>
        <taxon>Vertebrata</taxon>
        <taxon>Euteleostomi</taxon>
        <taxon>Amphibia</taxon>
        <taxon>Batrachia</taxon>
        <taxon>Anura</taxon>
        <taxon>Pipoidea</taxon>
        <taxon>Pipidae</taxon>
        <taxon>Pipinae</taxon>
        <taxon>Hymenochirus</taxon>
    </lineage>
</organism>
<dbReference type="Proteomes" id="UP000812440">
    <property type="component" value="Chromosome 8_10"/>
</dbReference>
<dbReference type="OrthoDB" id="5563016at2759"/>
<dbReference type="AlphaFoldDB" id="A0A8T2JPD6"/>
<protein>
    <submittedName>
        <fullName evidence="2">Uncharacterized protein</fullName>
    </submittedName>
</protein>
<feature type="region of interest" description="Disordered" evidence="1">
    <location>
        <begin position="1"/>
        <end position="68"/>
    </location>
</feature>
<gene>
    <name evidence="2" type="ORF">GDO86_014577</name>
</gene>
<sequence>MASSQGGPGSLIHRGRSHSDPSIITEPGSRDSPEDMAQSAALRAESGLGDAHPPSKKEQQVGDIRQDL</sequence>
<name>A0A8T2JPD6_9PIPI</name>
<feature type="compositionally biased region" description="Basic and acidic residues" evidence="1">
    <location>
        <begin position="53"/>
        <end position="68"/>
    </location>
</feature>
<proteinExistence type="predicted"/>
<evidence type="ECO:0000313" key="2">
    <source>
        <dbReference type="EMBL" id="KAG8447165.1"/>
    </source>
</evidence>
<keyword evidence="3" id="KW-1185">Reference proteome</keyword>
<evidence type="ECO:0000313" key="3">
    <source>
        <dbReference type="Proteomes" id="UP000812440"/>
    </source>
</evidence>
<comment type="caution">
    <text evidence="2">The sequence shown here is derived from an EMBL/GenBank/DDBJ whole genome shotgun (WGS) entry which is preliminary data.</text>
</comment>
<reference evidence="2" key="1">
    <citation type="thesis" date="2020" institute="ProQuest LLC" country="789 East Eisenhower Parkway, Ann Arbor, MI, USA">
        <title>Comparative Genomics and Chromosome Evolution.</title>
        <authorList>
            <person name="Mudd A.B."/>
        </authorList>
    </citation>
    <scope>NUCLEOTIDE SEQUENCE</scope>
    <source>
        <strain evidence="2">Female2</strain>
        <tissue evidence="2">Blood</tissue>
    </source>
</reference>